<evidence type="ECO:0000313" key="2">
    <source>
        <dbReference type="Proteomes" id="UP000886595"/>
    </source>
</evidence>
<sequence length="193" mass="23053">MEYFPLLELPEDIQALVVQRVARNSILDLFCVRESSKWMKALVDRRREGNPSTIYIKGAQFVYTFGFKKEGLALMKRAADAGYARAVYLHAIIRAIFWSDVQYISRIPRESAERIGKLVRSVKWGWGMWHCNEFRKKSEVFEWSFLEEFYSYNCGNLNDRLWWCLLHIDRSKDDNMCDLFFWIKELGCLFRDF</sequence>
<dbReference type="Proteomes" id="UP000886595">
    <property type="component" value="Unassembled WGS sequence"/>
</dbReference>
<dbReference type="PANTHER" id="PTHR33784:SF23">
    <property type="entry name" value="F-BOX DOMAIN-CONTAINING PROTEIN"/>
    <property type="match status" value="1"/>
</dbReference>
<proteinExistence type="predicted"/>
<protein>
    <recommendedName>
        <fullName evidence="3">F-box domain-containing protein</fullName>
    </recommendedName>
</protein>
<reference evidence="1 2" key="1">
    <citation type="submission" date="2020-02" db="EMBL/GenBank/DDBJ databases">
        <authorList>
            <person name="Ma Q."/>
            <person name="Huang Y."/>
            <person name="Song X."/>
            <person name="Pei D."/>
        </authorList>
    </citation>
    <scope>NUCLEOTIDE SEQUENCE [LARGE SCALE GENOMIC DNA]</scope>
    <source>
        <strain evidence="1">Sxm20200214</strain>
        <tissue evidence="1">Leaf</tissue>
    </source>
</reference>
<dbReference type="OrthoDB" id="1045288at2759"/>
<accession>A0A8X8AS88</accession>
<dbReference type="EMBL" id="JAAMPC010000005">
    <property type="protein sequence ID" value="KAG2311589.1"/>
    <property type="molecule type" value="Genomic_DNA"/>
</dbReference>
<name>A0A8X8AS88_BRACI</name>
<evidence type="ECO:0008006" key="3">
    <source>
        <dbReference type="Google" id="ProtNLM"/>
    </source>
</evidence>
<keyword evidence="2" id="KW-1185">Reference proteome</keyword>
<evidence type="ECO:0000313" key="1">
    <source>
        <dbReference type="EMBL" id="KAG2311589.1"/>
    </source>
</evidence>
<dbReference type="AlphaFoldDB" id="A0A8X8AS88"/>
<organism evidence="1 2">
    <name type="scientific">Brassica carinata</name>
    <name type="common">Ethiopian mustard</name>
    <name type="synonym">Abyssinian cabbage</name>
    <dbReference type="NCBI Taxonomy" id="52824"/>
    <lineage>
        <taxon>Eukaryota</taxon>
        <taxon>Viridiplantae</taxon>
        <taxon>Streptophyta</taxon>
        <taxon>Embryophyta</taxon>
        <taxon>Tracheophyta</taxon>
        <taxon>Spermatophyta</taxon>
        <taxon>Magnoliopsida</taxon>
        <taxon>eudicotyledons</taxon>
        <taxon>Gunneridae</taxon>
        <taxon>Pentapetalae</taxon>
        <taxon>rosids</taxon>
        <taxon>malvids</taxon>
        <taxon>Brassicales</taxon>
        <taxon>Brassicaceae</taxon>
        <taxon>Brassiceae</taxon>
        <taxon>Brassica</taxon>
    </lineage>
</organism>
<dbReference type="PANTHER" id="PTHR33784">
    <property type="entry name" value="OS05G0482100 PROTEIN"/>
    <property type="match status" value="1"/>
</dbReference>
<gene>
    <name evidence="1" type="ORF">Bca52824_023146</name>
</gene>
<dbReference type="InterPro" id="IPR040338">
    <property type="entry name" value="At1g67623-like"/>
</dbReference>
<comment type="caution">
    <text evidence="1">The sequence shown here is derived from an EMBL/GenBank/DDBJ whole genome shotgun (WGS) entry which is preliminary data.</text>
</comment>